<dbReference type="InterPro" id="IPR036761">
    <property type="entry name" value="TTHA0802/YceI-like_sf"/>
</dbReference>
<dbReference type="SUPFAM" id="SSF101874">
    <property type="entry name" value="YceI-like"/>
    <property type="match status" value="1"/>
</dbReference>
<feature type="domain" description="Lipid/polyisoprenoid-binding YceI-like" evidence="2">
    <location>
        <begin position="27"/>
        <end position="190"/>
    </location>
</feature>
<evidence type="ECO:0000313" key="4">
    <source>
        <dbReference type="Proteomes" id="UP001228113"/>
    </source>
</evidence>
<feature type="chain" id="PRO_5041210776" description="Lipid/polyisoprenoid-binding YceI-like domain-containing protein" evidence="1">
    <location>
        <begin position="23"/>
        <end position="193"/>
    </location>
</feature>
<organism evidence="3 4">
    <name type="scientific">Mesoterricola sediminis</name>
    <dbReference type="NCBI Taxonomy" id="2927980"/>
    <lineage>
        <taxon>Bacteria</taxon>
        <taxon>Pseudomonadati</taxon>
        <taxon>Acidobacteriota</taxon>
        <taxon>Holophagae</taxon>
        <taxon>Holophagales</taxon>
        <taxon>Holophagaceae</taxon>
        <taxon>Mesoterricola</taxon>
    </lineage>
</organism>
<dbReference type="InterPro" id="IPR007372">
    <property type="entry name" value="Lipid/polyisoprenoid-bd_YceI"/>
</dbReference>
<name>A0AA48KE95_9BACT</name>
<dbReference type="RefSeq" id="WP_243330138.1">
    <property type="nucleotide sequence ID" value="NZ_AP027081.1"/>
</dbReference>
<dbReference type="KEGG" id="msea:METESE_02060"/>
<keyword evidence="4" id="KW-1185">Reference proteome</keyword>
<proteinExistence type="predicted"/>
<evidence type="ECO:0000256" key="1">
    <source>
        <dbReference type="SAM" id="SignalP"/>
    </source>
</evidence>
<dbReference type="EMBL" id="AP027081">
    <property type="protein sequence ID" value="BDU75248.1"/>
    <property type="molecule type" value="Genomic_DNA"/>
</dbReference>
<feature type="signal peptide" evidence="1">
    <location>
        <begin position="1"/>
        <end position="22"/>
    </location>
</feature>
<gene>
    <name evidence="3" type="ORF">METESE_02060</name>
</gene>
<dbReference type="SMART" id="SM00867">
    <property type="entry name" value="YceI"/>
    <property type="match status" value="1"/>
</dbReference>
<accession>A0AA48KE95</accession>
<dbReference type="PANTHER" id="PTHR34406">
    <property type="entry name" value="PROTEIN YCEI"/>
    <property type="match status" value="1"/>
</dbReference>
<dbReference type="Proteomes" id="UP001228113">
    <property type="component" value="Chromosome"/>
</dbReference>
<dbReference type="AlphaFoldDB" id="A0AA48KE95"/>
<evidence type="ECO:0000313" key="3">
    <source>
        <dbReference type="EMBL" id="BDU75248.1"/>
    </source>
</evidence>
<dbReference type="PANTHER" id="PTHR34406:SF1">
    <property type="entry name" value="PROTEIN YCEI"/>
    <property type="match status" value="1"/>
</dbReference>
<reference evidence="3" key="1">
    <citation type="journal article" date="2023" name="Int. J. Syst. Evol. Microbiol.">
        <title>Mesoterricola silvestris gen. nov., sp. nov., Mesoterricola sediminis sp. nov., Geothrix oryzae sp. nov., Geothrix edaphica sp. nov., Geothrix rubra sp. nov., and Geothrix limicola sp. nov., six novel members of Acidobacteriota isolated from soils.</title>
        <authorList>
            <person name="Itoh H."/>
            <person name="Sugisawa Y."/>
            <person name="Mise K."/>
            <person name="Xu Z."/>
            <person name="Kuniyasu M."/>
            <person name="Ushijima N."/>
            <person name="Kawano K."/>
            <person name="Kobayashi E."/>
            <person name="Shiratori Y."/>
            <person name="Masuda Y."/>
            <person name="Senoo K."/>
        </authorList>
    </citation>
    <scope>NUCLEOTIDE SEQUENCE</scope>
    <source>
        <strain evidence="3">W786</strain>
    </source>
</reference>
<dbReference type="Pfam" id="PF04264">
    <property type="entry name" value="YceI"/>
    <property type="match status" value="1"/>
</dbReference>
<dbReference type="Gene3D" id="2.40.128.110">
    <property type="entry name" value="Lipid/polyisoprenoid-binding, YceI-like"/>
    <property type="match status" value="1"/>
</dbReference>
<protein>
    <recommendedName>
        <fullName evidence="2">Lipid/polyisoprenoid-binding YceI-like domain-containing protein</fullName>
    </recommendedName>
</protein>
<keyword evidence="1" id="KW-0732">Signal</keyword>
<evidence type="ECO:0000259" key="2">
    <source>
        <dbReference type="SMART" id="SM00867"/>
    </source>
</evidence>
<sequence length="193" mass="20486">MNFSRRLLIPAAALLMVLPAVAGDVDTYKIDPVHSAVAFKIRHFVARTTGGFAKYEGTINVNTKDITKSSVDVTIDAASINTGNEGRDKHLKSPDFFDVAKYPTLTFKSTSVKEVAKGKLEVTGAFTLHGVTRTLTIPVSNLGTMAGMQPGSVVAGFEGTVTIKRSDYGMAGMVGPLGDEVEISLNIEAGKVH</sequence>